<keyword evidence="1" id="KW-1133">Transmembrane helix</keyword>
<evidence type="ECO:0000256" key="1">
    <source>
        <dbReference type="SAM" id="Phobius"/>
    </source>
</evidence>
<reference evidence="5 6" key="1">
    <citation type="journal article" date="2018" name="Vet. Microbiol.">
        <title>Characterisation of Staphylococcus felis isolated from cats using whole genome sequencing.</title>
        <authorList>
            <person name="Worthing K."/>
            <person name="Pang S."/>
            <person name="Trott D.J."/>
            <person name="Abraham S."/>
            <person name="Coombs G.W."/>
            <person name="Jordan D."/>
            <person name="McIntyre L."/>
            <person name="Davies M.R."/>
            <person name="Norris J."/>
        </authorList>
    </citation>
    <scope>NUCLEOTIDE SEQUENCE [LARGE SCALE GENOMIC DNA]</scope>
    <source>
        <strain evidence="4 5">F25</strain>
        <strain evidence="3 6">F9</strain>
    </source>
</reference>
<dbReference type="RefSeq" id="WP_103208021.1">
    <property type="nucleotide sequence ID" value="NZ_CAJUZQ010000031.1"/>
</dbReference>
<dbReference type="EMBL" id="JAEDAQ010000017">
    <property type="protein sequence ID" value="MBH9581658.1"/>
    <property type="molecule type" value="Genomic_DNA"/>
</dbReference>
<comment type="caution">
    <text evidence="3">The sequence shown here is derived from an EMBL/GenBank/DDBJ whole genome shotgun (WGS) entry which is preliminary data.</text>
</comment>
<feature type="transmembrane region" description="Helical" evidence="1">
    <location>
        <begin position="30"/>
        <end position="49"/>
    </location>
</feature>
<sequence>MLLYLILLPLMYLIVGYISIFKINMRFPKILRGLMGVLLIIVVATSLAYYPVSVWWLFVVLILLIANVEITAFKHAKGDHKGVHILNIISLFIIIIYIILAIVFV</sequence>
<proteinExistence type="predicted"/>
<dbReference type="Proteomes" id="UP000256562">
    <property type="component" value="Unassembled WGS sequence"/>
</dbReference>
<evidence type="ECO:0000313" key="3">
    <source>
        <dbReference type="EMBL" id="REH98116.1"/>
    </source>
</evidence>
<feature type="transmembrane region" description="Helical" evidence="1">
    <location>
        <begin position="55"/>
        <end position="73"/>
    </location>
</feature>
<evidence type="ECO:0000313" key="5">
    <source>
        <dbReference type="Proteomes" id="UP000256337"/>
    </source>
</evidence>
<dbReference type="Proteomes" id="UP000256337">
    <property type="component" value="Unassembled WGS sequence"/>
</dbReference>
<evidence type="ECO:0000313" key="6">
    <source>
        <dbReference type="Proteomes" id="UP000256562"/>
    </source>
</evidence>
<gene>
    <name evidence="4" type="ORF">DOS76_03170</name>
    <name evidence="3" type="ORF">DOS83_03890</name>
    <name evidence="2" type="ORF">I9026_09765</name>
</gene>
<dbReference type="EMBL" id="QKYD01000054">
    <property type="protein sequence ID" value="REI23805.1"/>
    <property type="molecule type" value="Genomic_DNA"/>
</dbReference>
<dbReference type="Proteomes" id="UP000597038">
    <property type="component" value="Unassembled WGS sequence"/>
</dbReference>
<dbReference type="InterPro" id="IPR053572">
    <property type="entry name" value="MspA"/>
</dbReference>
<reference evidence="2 7" key="2">
    <citation type="submission" date="2020-12" db="EMBL/GenBank/DDBJ databases">
        <title>Genomic analysis of Staphylococcus felis from a cat with skin infection.</title>
        <authorList>
            <person name="Aslantas O."/>
            <person name="Keskin O."/>
            <person name="Buyukaltay K."/>
            <person name="Gullu Yucetepe A."/>
        </authorList>
    </citation>
    <scope>NUCLEOTIDE SEQUENCE [LARGE SCALE GENOMIC DNA]</scope>
    <source>
        <strain evidence="2 7">HARRANVET</strain>
    </source>
</reference>
<evidence type="ECO:0000313" key="7">
    <source>
        <dbReference type="Proteomes" id="UP000597038"/>
    </source>
</evidence>
<keyword evidence="7" id="KW-1185">Reference proteome</keyword>
<feature type="transmembrane region" description="Helical" evidence="1">
    <location>
        <begin position="85"/>
        <end position="104"/>
    </location>
</feature>
<keyword evidence="1" id="KW-0472">Membrane</keyword>
<dbReference type="GeneID" id="48057738"/>
<evidence type="ECO:0000313" key="4">
    <source>
        <dbReference type="EMBL" id="REI23805.1"/>
    </source>
</evidence>
<dbReference type="NCBIfam" id="NF038247">
    <property type="entry name" value="memb_stab_MspA"/>
    <property type="match status" value="1"/>
</dbReference>
<dbReference type="AlphaFoldDB" id="A0A2K3ZGI9"/>
<organism evidence="3 6">
    <name type="scientific">Staphylococcus felis</name>
    <dbReference type="NCBI Taxonomy" id="46127"/>
    <lineage>
        <taxon>Bacteria</taxon>
        <taxon>Bacillati</taxon>
        <taxon>Bacillota</taxon>
        <taxon>Bacilli</taxon>
        <taxon>Bacillales</taxon>
        <taxon>Staphylococcaceae</taxon>
        <taxon>Staphylococcus</taxon>
    </lineage>
</organism>
<accession>A0A2K3ZGI9</accession>
<dbReference type="KEGG" id="sfq:C7J90_05830"/>
<feature type="transmembrane region" description="Helical" evidence="1">
    <location>
        <begin position="6"/>
        <end position="23"/>
    </location>
</feature>
<dbReference type="EMBL" id="QKXQ01000170">
    <property type="protein sequence ID" value="REH98116.1"/>
    <property type="molecule type" value="Genomic_DNA"/>
</dbReference>
<evidence type="ECO:0000313" key="2">
    <source>
        <dbReference type="EMBL" id="MBH9581658.1"/>
    </source>
</evidence>
<dbReference type="OrthoDB" id="2414487at2"/>
<keyword evidence="1" id="KW-0812">Transmembrane</keyword>
<protein>
    <submittedName>
        <fullName evidence="3">Uncharacterized protein</fullName>
    </submittedName>
</protein>
<name>A0A2K3ZGI9_9STAP</name>